<feature type="region of interest" description="Disordered" evidence="1">
    <location>
        <begin position="1"/>
        <end position="34"/>
    </location>
</feature>
<proteinExistence type="predicted"/>
<evidence type="ECO:0000256" key="1">
    <source>
        <dbReference type="SAM" id="MobiDB-lite"/>
    </source>
</evidence>
<organism evidence="2 3">
    <name type="scientific">Streptomyces violascens</name>
    <dbReference type="NCBI Taxonomy" id="67381"/>
    <lineage>
        <taxon>Bacteria</taxon>
        <taxon>Bacillati</taxon>
        <taxon>Actinomycetota</taxon>
        <taxon>Actinomycetes</taxon>
        <taxon>Kitasatosporales</taxon>
        <taxon>Streptomycetaceae</taxon>
        <taxon>Streptomyces</taxon>
    </lineage>
</organism>
<name>A0ABQ3QYU5_9ACTN</name>
<comment type="caution">
    <text evidence="2">The sequence shown here is derived from an EMBL/GenBank/DDBJ whole genome shotgun (WGS) entry which is preliminary data.</text>
</comment>
<evidence type="ECO:0000313" key="2">
    <source>
        <dbReference type="EMBL" id="GHI42442.1"/>
    </source>
</evidence>
<gene>
    <name evidence="2" type="ORF">Sviol_68500</name>
</gene>
<reference evidence="2" key="1">
    <citation type="submission" date="2024-05" db="EMBL/GenBank/DDBJ databases">
        <title>Whole genome shotgun sequence of Streptomyces violascens NBRC 12920.</title>
        <authorList>
            <person name="Komaki H."/>
            <person name="Tamura T."/>
        </authorList>
    </citation>
    <scope>NUCLEOTIDE SEQUENCE</scope>
    <source>
        <strain evidence="2">NBRC 12920</strain>
    </source>
</reference>
<dbReference type="EMBL" id="BNDY01000017">
    <property type="protein sequence ID" value="GHI42442.1"/>
    <property type="molecule type" value="Genomic_DNA"/>
</dbReference>
<feature type="compositionally biased region" description="Gly residues" evidence="1">
    <location>
        <begin position="13"/>
        <end position="26"/>
    </location>
</feature>
<accession>A0ABQ3QYU5</accession>
<protein>
    <submittedName>
        <fullName evidence="2">Uncharacterized protein</fullName>
    </submittedName>
</protein>
<feature type="compositionally biased region" description="Low complexity" evidence="1">
    <location>
        <begin position="1"/>
        <end position="12"/>
    </location>
</feature>
<dbReference type="Proteomes" id="UP001050808">
    <property type="component" value="Unassembled WGS sequence"/>
</dbReference>
<sequence length="106" mass="10894">MTRGPPSRPGADAPGGRGVGLGGGAGQEHRSDGGEFLGTGLTPFYAYDGVAHDFTAYGSTAYYLIAYGLIAHDAIRCDRIGTHSLNSLSTEGGCRVCGTAGRRAWS</sequence>
<keyword evidence="3" id="KW-1185">Reference proteome</keyword>
<evidence type="ECO:0000313" key="3">
    <source>
        <dbReference type="Proteomes" id="UP001050808"/>
    </source>
</evidence>